<feature type="compositionally biased region" description="Basic residues" evidence="3">
    <location>
        <begin position="418"/>
        <end position="427"/>
    </location>
</feature>
<evidence type="ECO:0000256" key="1">
    <source>
        <dbReference type="ARBA" id="ARBA00004123"/>
    </source>
</evidence>
<accession>A0A9D3SWM7</accession>
<gene>
    <name evidence="5" type="ORF">MATL_G00234730</name>
</gene>
<feature type="compositionally biased region" description="Basic and acidic residues" evidence="3">
    <location>
        <begin position="125"/>
        <end position="146"/>
    </location>
</feature>
<keyword evidence="6" id="KW-1185">Reference proteome</keyword>
<feature type="compositionally biased region" description="Basic residues" evidence="3">
    <location>
        <begin position="524"/>
        <end position="534"/>
    </location>
</feature>
<dbReference type="Pfam" id="PF15686">
    <property type="entry name" value="LYRIC"/>
    <property type="match status" value="1"/>
</dbReference>
<feature type="compositionally biased region" description="Basic and acidic residues" evidence="3">
    <location>
        <begin position="444"/>
        <end position="457"/>
    </location>
</feature>
<sequence>MAKSWQDVATQQAELISSRLRELLSSGLGLLRSELGVDLGLKPELYPSWVILLTAVLGLLLIAVSWAAACSGLFGGRKRGAGASEECIDGAKASLTKAVKAEEQKKKSKKKPVEKKSQPNGRTLPEPHGEVKVEEIQKQSPDIKTEKAKKKKKSKTEVKQAQTVSSPDGKEPDEGAWETKVSNREKRQQRRKEKVPGDGSGSPGGADPPVRAPVEPPVTTAAPVSLRKSRVESLHVKPGKGDAIISQVSASWTEVSAVNGGGWTDMAMKLPAQLSTSDGEKWPSILKEAGHRNPEPQPWGQDTEGSWTALDGRLKTDLSSASFTVLGLNATGGEPVPAPAADLQRDGGPAVDDEWSGFNGMEAVDPSSDWNAPSELWGNYEEPQPESPAPSNDPAPEAVKVSDDEKDKGDTSGGASGKSKKKKKKKKKQDEAGAALQESEEPDKEAAAEGEELRKPVQETAQPGAPTALEERISVPESASQKPSSQVPQRPSEPESLVPPAKQSSTPPSSQKKSEENWESPKQVQKKKKARRET</sequence>
<reference evidence="5" key="1">
    <citation type="submission" date="2021-01" db="EMBL/GenBank/DDBJ databases">
        <authorList>
            <person name="Zahm M."/>
            <person name="Roques C."/>
            <person name="Cabau C."/>
            <person name="Klopp C."/>
            <person name="Donnadieu C."/>
            <person name="Jouanno E."/>
            <person name="Lampietro C."/>
            <person name="Louis A."/>
            <person name="Herpin A."/>
            <person name="Echchiki A."/>
            <person name="Berthelot C."/>
            <person name="Parey E."/>
            <person name="Roest-Crollius H."/>
            <person name="Braasch I."/>
            <person name="Postlethwait J."/>
            <person name="Bobe J."/>
            <person name="Montfort J."/>
            <person name="Bouchez O."/>
            <person name="Begum T."/>
            <person name="Mejri S."/>
            <person name="Adams A."/>
            <person name="Chen W.-J."/>
            <person name="Guiguen Y."/>
        </authorList>
    </citation>
    <scope>NUCLEOTIDE SEQUENCE</scope>
    <source>
        <strain evidence="5">YG-15Mar2019-1</strain>
        <tissue evidence="5">Brain</tissue>
    </source>
</reference>
<dbReference type="GO" id="GO:0043066">
    <property type="term" value="P:negative regulation of apoptotic process"/>
    <property type="evidence" value="ECO:0007669"/>
    <property type="project" value="InterPro"/>
</dbReference>
<evidence type="ECO:0000313" key="5">
    <source>
        <dbReference type="EMBL" id="KAG7458120.1"/>
    </source>
</evidence>
<dbReference type="PANTHER" id="PTHR23251">
    <property type="entry name" value="LYSINE-RICH CEACAM1 CO-ISOLATED PROTEIN LYRIC PROTEIN"/>
    <property type="match status" value="1"/>
</dbReference>
<proteinExistence type="predicted"/>
<evidence type="ECO:0000313" key="6">
    <source>
        <dbReference type="Proteomes" id="UP001046870"/>
    </source>
</evidence>
<dbReference type="InterPro" id="IPR031402">
    <property type="entry name" value="LYRIC"/>
</dbReference>
<dbReference type="GO" id="GO:0006357">
    <property type="term" value="P:regulation of transcription by RNA polymerase II"/>
    <property type="evidence" value="ECO:0007669"/>
    <property type="project" value="TreeGrafter"/>
</dbReference>
<comment type="caution">
    <text evidence="5">The sequence shown here is derived from an EMBL/GenBank/DDBJ whole genome shotgun (WGS) entry which is preliminary data.</text>
</comment>
<dbReference type="GO" id="GO:0005634">
    <property type="term" value="C:nucleus"/>
    <property type="evidence" value="ECO:0007669"/>
    <property type="project" value="UniProtKB-SubCell"/>
</dbReference>
<comment type="subcellular location">
    <subcellularLocation>
        <location evidence="1">Nucleus</location>
    </subcellularLocation>
</comment>
<evidence type="ECO:0008006" key="7">
    <source>
        <dbReference type="Google" id="ProtNLM"/>
    </source>
</evidence>
<keyword evidence="4" id="KW-0472">Membrane</keyword>
<dbReference type="EMBL" id="JAFDVH010000021">
    <property type="protein sequence ID" value="KAG7458120.1"/>
    <property type="molecule type" value="Genomic_DNA"/>
</dbReference>
<evidence type="ECO:0000256" key="4">
    <source>
        <dbReference type="SAM" id="Phobius"/>
    </source>
</evidence>
<feature type="transmembrane region" description="Helical" evidence="4">
    <location>
        <begin position="49"/>
        <end position="69"/>
    </location>
</feature>
<dbReference type="GO" id="GO:0043123">
    <property type="term" value="P:positive regulation of canonical NF-kappaB signal transduction"/>
    <property type="evidence" value="ECO:0007669"/>
    <property type="project" value="InterPro"/>
</dbReference>
<dbReference type="PANTHER" id="PTHR23251:SF0">
    <property type="entry name" value="PROTEIN LYRIC"/>
    <property type="match status" value="1"/>
</dbReference>
<keyword evidence="2" id="KW-0539">Nucleus</keyword>
<dbReference type="AlphaFoldDB" id="A0A9D3SWM7"/>
<evidence type="ECO:0000256" key="2">
    <source>
        <dbReference type="ARBA" id="ARBA00023242"/>
    </source>
</evidence>
<feature type="compositionally biased region" description="Low complexity" evidence="3">
    <location>
        <begin position="499"/>
        <end position="511"/>
    </location>
</feature>
<dbReference type="Proteomes" id="UP001046870">
    <property type="component" value="Chromosome 21"/>
</dbReference>
<name>A0A9D3SWM7_MEGAT</name>
<protein>
    <recommendedName>
        <fullName evidence="7">Protein LYRIC</fullName>
    </recommendedName>
</protein>
<evidence type="ECO:0000256" key="3">
    <source>
        <dbReference type="SAM" id="MobiDB-lite"/>
    </source>
</evidence>
<dbReference type="GO" id="GO:0003712">
    <property type="term" value="F:transcription coregulator activity"/>
    <property type="evidence" value="ECO:0007669"/>
    <property type="project" value="TreeGrafter"/>
</dbReference>
<feature type="region of interest" description="Disordered" evidence="3">
    <location>
        <begin position="99"/>
        <end position="237"/>
    </location>
</feature>
<feature type="compositionally biased region" description="Polar residues" evidence="3">
    <location>
        <begin position="477"/>
        <end position="489"/>
    </location>
</feature>
<dbReference type="InterPro" id="IPR052305">
    <property type="entry name" value="TransReg_TumorExp"/>
</dbReference>
<keyword evidence="4" id="KW-0812">Transmembrane</keyword>
<dbReference type="OrthoDB" id="8918651at2759"/>
<feature type="region of interest" description="Disordered" evidence="3">
    <location>
        <begin position="328"/>
        <end position="534"/>
    </location>
</feature>
<feature type="compositionally biased region" description="Basic and acidic residues" evidence="3">
    <location>
        <begin position="400"/>
        <end position="410"/>
    </location>
</feature>
<dbReference type="GO" id="GO:0045766">
    <property type="term" value="P:positive regulation of angiogenesis"/>
    <property type="evidence" value="ECO:0007669"/>
    <property type="project" value="InterPro"/>
</dbReference>
<organism evidence="5 6">
    <name type="scientific">Megalops atlanticus</name>
    <name type="common">Tarpon</name>
    <name type="synonym">Clupea gigantea</name>
    <dbReference type="NCBI Taxonomy" id="7932"/>
    <lineage>
        <taxon>Eukaryota</taxon>
        <taxon>Metazoa</taxon>
        <taxon>Chordata</taxon>
        <taxon>Craniata</taxon>
        <taxon>Vertebrata</taxon>
        <taxon>Euteleostomi</taxon>
        <taxon>Actinopterygii</taxon>
        <taxon>Neopterygii</taxon>
        <taxon>Teleostei</taxon>
        <taxon>Elopiformes</taxon>
        <taxon>Megalopidae</taxon>
        <taxon>Megalops</taxon>
    </lineage>
</organism>
<keyword evidence="4" id="KW-1133">Transmembrane helix</keyword>